<name>A0A9P7VGC9_9AGAR</name>
<protein>
    <recommendedName>
        <fullName evidence="4">F-box domain-containing protein</fullName>
    </recommendedName>
</protein>
<evidence type="ECO:0000313" key="2">
    <source>
        <dbReference type="EMBL" id="KAG7439631.1"/>
    </source>
</evidence>
<comment type="caution">
    <text evidence="2">The sequence shown here is derived from an EMBL/GenBank/DDBJ whole genome shotgun (WGS) entry which is preliminary data.</text>
</comment>
<dbReference type="Proteomes" id="UP000812287">
    <property type="component" value="Unassembled WGS sequence"/>
</dbReference>
<evidence type="ECO:0000256" key="1">
    <source>
        <dbReference type="SAM" id="Coils"/>
    </source>
</evidence>
<sequence length="120" mass="13663">NDAPTDAELSDFQEIVKKASGRIAELDERIADARKTLDALLSERILIEEDSKDARALSSPVRRLPHDVLRAICLETIPSPFQTMSRSDYYNSLDHRNSPWTVSQVCHGWRLIMVSSPELW</sequence>
<evidence type="ECO:0008006" key="4">
    <source>
        <dbReference type="Google" id="ProtNLM"/>
    </source>
</evidence>
<dbReference type="AlphaFoldDB" id="A0A9P7VGC9"/>
<gene>
    <name evidence="2" type="ORF">BT62DRAFT_860879</name>
</gene>
<evidence type="ECO:0000313" key="3">
    <source>
        <dbReference type="Proteomes" id="UP000812287"/>
    </source>
</evidence>
<feature type="coiled-coil region" evidence="1">
    <location>
        <begin position="9"/>
        <end position="43"/>
    </location>
</feature>
<reference evidence="2" key="1">
    <citation type="submission" date="2020-11" db="EMBL/GenBank/DDBJ databases">
        <title>Adaptations for nitrogen fixation in a non-lichenized fungal sporocarp promotes dispersal by wood-feeding termites.</title>
        <authorList>
            <consortium name="DOE Joint Genome Institute"/>
            <person name="Koch R.A."/>
            <person name="Yoon G."/>
            <person name="Arayal U."/>
            <person name="Lail K."/>
            <person name="Amirebrahimi M."/>
            <person name="Labutti K."/>
            <person name="Lipzen A."/>
            <person name="Riley R."/>
            <person name="Barry K."/>
            <person name="Henrissat B."/>
            <person name="Grigoriev I.V."/>
            <person name="Herr J.R."/>
            <person name="Aime M.C."/>
        </authorList>
    </citation>
    <scope>NUCLEOTIDE SEQUENCE</scope>
    <source>
        <strain evidence="2">MCA 3950</strain>
    </source>
</reference>
<dbReference type="RefSeq" id="XP_043033131.1">
    <property type="nucleotide sequence ID" value="XM_043182499.1"/>
</dbReference>
<dbReference type="GeneID" id="66104796"/>
<accession>A0A9P7VGC9</accession>
<keyword evidence="1" id="KW-0175">Coiled coil</keyword>
<dbReference type="OrthoDB" id="3248197at2759"/>
<dbReference type="EMBL" id="MU250588">
    <property type="protein sequence ID" value="KAG7439631.1"/>
    <property type="molecule type" value="Genomic_DNA"/>
</dbReference>
<keyword evidence="3" id="KW-1185">Reference proteome</keyword>
<proteinExistence type="predicted"/>
<feature type="non-terminal residue" evidence="2">
    <location>
        <position position="120"/>
    </location>
</feature>
<organism evidence="2 3">
    <name type="scientific">Guyanagaster necrorhizus</name>
    <dbReference type="NCBI Taxonomy" id="856835"/>
    <lineage>
        <taxon>Eukaryota</taxon>
        <taxon>Fungi</taxon>
        <taxon>Dikarya</taxon>
        <taxon>Basidiomycota</taxon>
        <taxon>Agaricomycotina</taxon>
        <taxon>Agaricomycetes</taxon>
        <taxon>Agaricomycetidae</taxon>
        <taxon>Agaricales</taxon>
        <taxon>Marasmiineae</taxon>
        <taxon>Physalacriaceae</taxon>
        <taxon>Guyanagaster</taxon>
    </lineage>
</organism>
<feature type="non-terminal residue" evidence="2">
    <location>
        <position position="1"/>
    </location>
</feature>